<evidence type="ECO:0000313" key="6">
    <source>
        <dbReference type="EMBL" id="KAJ8972485.1"/>
    </source>
</evidence>
<dbReference type="InterPro" id="IPR036322">
    <property type="entry name" value="WD40_repeat_dom_sf"/>
</dbReference>
<gene>
    <name evidence="6" type="ORF">NQ317_012316</name>
</gene>
<reference evidence="6" key="1">
    <citation type="journal article" date="2023" name="Insect Mol. Biol.">
        <title>Genome sequencing provides insights into the evolution of gene families encoding plant cell wall-degrading enzymes in longhorned beetles.</title>
        <authorList>
            <person name="Shin N.R."/>
            <person name="Okamura Y."/>
            <person name="Kirsch R."/>
            <person name="Pauchet Y."/>
        </authorList>
    </citation>
    <scope>NUCLEOTIDE SEQUENCE</scope>
    <source>
        <strain evidence="6">MMC_N1</strain>
    </source>
</reference>
<sequence length="123" mass="13422">MCWDIRSRSQTPVQVLKEAKDCINSVQVTDHEILTGSVDCTFRRYDLKNGRLDADFVGAAITSVSFSHDVSAEVVRKLVHTPGKVLNSLNVHPTKDIILTSSVGTIKVWGAPEESVIDVEDGG</sequence>
<protein>
    <recommendedName>
        <fullName evidence="4">WD repeat domain-containing protein 83</fullName>
    </recommendedName>
    <alternativeName>
        <fullName evidence="5">Mitogen-activated protein kinase organizer 1</fullName>
    </alternativeName>
</protein>
<dbReference type="InterPro" id="IPR001680">
    <property type="entry name" value="WD40_rpt"/>
</dbReference>
<comment type="caution">
    <text evidence="6">The sequence shown here is derived from an EMBL/GenBank/DDBJ whole genome shotgun (WGS) entry which is preliminary data.</text>
</comment>
<evidence type="ECO:0000256" key="4">
    <source>
        <dbReference type="ARBA" id="ARBA00040453"/>
    </source>
</evidence>
<name>A0ABQ9J470_9CUCU</name>
<dbReference type="Gene3D" id="2.130.10.10">
    <property type="entry name" value="YVTN repeat-like/Quinoprotein amine dehydrogenase"/>
    <property type="match status" value="1"/>
</dbReference>
<evidence type="ECO:0000256" key="5">
    <source>
        <dbReference type="ARBA" id="ARBA00042222"/>
    </source>
</evidence>
<comment type="similarity">
    <text evidence="3">Belongs to the WD repeat MORG1 family.</text>
</comment>
<dbReference type="PANTHER" id="PTHR22842:SF3">
    <property type="entry name" value="WD REPEAT DOMAIN-CONTAINING PROTEIN 83"/>
    <property type="match status" value="1"/>
</dbReference>
<dbReference type="SUPFAM" id="SSF50978">
    <property type="entry name" value="WD40 repeat-like"/>
    <property type="match status" value="1"/>
</dbReference>
<proteinExistence type="inferred from homology"/>
<dbReference type="InterPro" id="IPR051980">
    <property type="entry name" value="WD_repeat_MORG1"/>
</dbReference>
<evidence type="ECO:0000313" key="7">
    <source>
        <dbReference type="Proteomes" id="UP001162164"/>
    </source>
</evidence>
<evidence type="ECO:0000256" key="1">
    <source>
        <dbReference type="ARBA" id="ARBA00004496"/>
    </source>
</evidence>
<evidence type="ECO:0000256" key="3">
    <source>
        <dbReference type="ARBA" id="ARBA00038145"/>
    </source>
</evidence>
<dbReference type="InterPro" id="IPR015943">
    <property type="entry name" value="WD40/YVTN_repeat-like_dom_sf"/>
</dbReference>
<dbReference type="Proteomes" id="UP001162164">
    <property type="component" value="Unassembled WGS sequence"/>
</dbReference>
<accession>A0ABQ9J470</accession>
<comment type="subcellular location">
    <subcellularLocation>
        <location evidence="1">Cytoplasm</location>
    </subcellularLocation>
</comment>
<evidence type="ECO:0000256" key="2">
    <source>
        <dbReference type="ARBA" id="ARBA00022490"/>
    </source>
</evidence>
<organism evidence="6 7">
    <name type="scientific">Molorchus minor</name>
    <dbReference type="NCBI Taxonomy" id="1323400"/>
    <lineage>
        <taxon>Eukaryota</taxon>
        <taxon>Metazoa</taxon>
        <taxon>Ecdysozoa</taxon>
        <taxon>Arthropoda</taxon>
        <taxon>Hexapoda</taxon>
        <taxon>Insecta</taxon>
        <taxon>Pterygota</taxon>
        <taxon>Neoptera</taxon>
        <taxon>Endopterygota</taxon>
        <taxon>Coleoptera</taxon>
        <taxon>Polyphaga</taxon>
        <taxon>Cucujiformia</taxon>
        <taxon>Chrysomeloidea</taxon>
        <taxon>Cerambycidae</taxon>
        <taxon>Lamiinae</taxon>
        <taxon>Monochamini</taxon>
        <taxon>Molorchus</taxon>
    </lineage>
</organism>
<keyword evidence="7" id="KW-1185">Reference proteome</keyword>
<dbReference type="SMART" id="SM00320">
    <property type="entry name" value="WD40"/>
    <property type="match status" value="2"/>
</dbReference>
<dbReference type="PANTHER" id="PTHR22842">
    <property type="entry name" value="WD40 REPEAT PROTEIN"/>
    <property type="match status" value="1"/>
</dbReference>
<dbReference type="EMBL" id="JAPWTJ010001337">
    <property type="protein sequence ID" value="KAJ8972485.1"/>
    <property type="molecule type" value="Genomic_DNA"/>
</dbReference>
<keyword evidence="2" id="KW-0963">Cytoplasm</keyword>